<dbReference type="InterPro" id="IPR016181">
    <property type="entry name" value="Acyl_CoA_acyltransferase"/>
</dbReference>
<dbReference type="PANTHER" id="PTHR43792:SF1">
    <property type="entry name" value="N-ACETYLTRANSFERASE DOMAIN-CONTAINING PROTEIN"/>
    <property type="match status" value="1"/>
</dbReference>
<dbReference type="PANTHER" id="PTHR43792">
    <property type="entry name" value="GNAT FAMILY, PUTATIVE (AFU_ORTHOLOGUE AFUA_3G00765)-RELATED-RELATED"/>
    <property type="match status" value="1"/>
</dbReference>
<sequence>MELQTERLLLRKWRDEDVELIVRLVEEPNAGKYLTEFSNREKIYEWIKAERDGFERHGYGLFAIERLESAGFIGFCGLVNVGYQAHFTPAVEMYWRIHPDYWGHGYATEAAAALAAYGFEKLKLNQIVAIAAVENVASRRVMERMGMSHDPGDDFDHPLKAVGDPLRRQVLYRINPREWHRRRKL</sequence>
<dbReference type="InterPro" id="IPR000182">
    <property type="entry name" value="GNAT_dom"/>
</dbReference>
<dbReference type="RefSeq" id="WP_184877856.1">
    <property type="nucleotide sequence ID" value="NZ_JACHEF010000009.1"/>
</dbReference>
<evidence type="ECO:0000313" key="2">
    <source>
        <dbReference type="EMBL" id="MBB6413761.1"/>
    </source>
</evidence>
<organism evidence="2 3">
    <name type="scientific">Mesorhizobium sangaii</name>
    <dbReference type="NCBI Taxonomy" id="505389"/>
    <lineage>
        <taxon>Bacteria</taxon>
        <taxon>Pseudomonadati</taxon>
        <taxon>Pseudomonadota</taxon>
        <taxon>Alphaproteobacteria</taxon>
        <taxon>Hyphomicrobiales</taxon>
        <taxon>Phyllobacteriaceae</taxon>
        <taxon>Mesorhizobium</taxon>
    </lineage>
</organism>
<dbReference type="GO" id="GO:0016747">
    <property type="term" value="F:acyltransferase activity, transferring groups other than amino-acyl groups"/>
    <property type="evidence" value="ECO:0007669"/>
    <property type="project" value="InterPro"/>
</dbReference>
<gene>
    <name evidence="2" type="ORF">HNQ71_006470</name>
</gene>
<evidence type="ECO:0000259" key="1">
    <source>
        <dbReference type="PROSITE" id="PS51186"/>
    </source>
</evidence>
<comment type="caution">
    <text evidence="2">The sequence shown here is derived from an EMBL/GenBank/DDBJ whole genome shotgun (WGS) entry which is preliminary data.</text>
</comment>
<keyword evidence="2" id="KW-0808">Transferase</keyword>
<dbReference type="AlphaFoldDB" id="A0A841PIG2"/>
<protein>
    <submittedName>
        <fullName evidence="2">RimJ/RimL family protein N-acetyltransferase</fullName>
    </submittedName>
</protein>
<dbReference type="Proteomes" id="UP000556329">
    <property type="component" value="Unassembled WGS sequence"/>
</dbReference>
<evidence type="ECO:0000313" key="3">
    <source>
        <dbReference type="Proteomes" id="UP000556329"/>
    </source>
</evidence>
<dbReference type="Pfam" id="PF13302">
    <property type="entry name" value="Acetyltransf_3"/>
    <property type="match status" value="1"/>
</dbReference>
<dbReference type="Gene3D" id="3.40.630.30">
    <property type="match status" value="1"/>
</dbReference>
<dbReference type="InterPro" id="IPR051531">
    <property type="entry name" value="N-acetyltransferase"/>
</dbReference>
<accession>A0A841PIG2</accession>
<dbReference type="SUPFAM" id="SSF55729">
    <property type="entry name" value="Acyl-CoA N-acyltransferases (Nat)"/>
    <property type="match status" value="1"/>
</dbReference>
<keyword evidence="3" id="KW-1185">Reference proteome</keyword>
<reference evidence="2 3" key="1">
    <citation type="submission" date="2020-08" db="EMBL/GenBank/DDBJ databases">
        <title>Genomic Encyclopedia of Type Strains, Phase IV (KMG-IV): sequencing the most valuable type-strain genomes for metagenomic binning, comparative biology and taxonomic classification.</title>
        <authorList>
            <person name="Goeker M."/>
        </authorList>
    </citation>
    <scope>NUCLEOTIDE SEQUENCE [LARGE SCALE GENOMIC DNA]</scope>
    <source>
        <strain evidence="2 3">DSM 100039</strain>
    </source>
</reference>
<feature type="domain" description="N-acetyltransferase" evidence="1">
    <location>
        <begin position="8"/>
        <end position="169"/>
    </location>
</feature>
<dbReference type="EMBL" id="JACHEF010000009">
    <property type="protein sequence ID" value="MBB6413761.1"/>
    <property type="molecule type" value="Genomic_DNA"/>
</dbReference>
<name>A0A841PIG2_9HYPH</name>
<proteinExistence type="predicted"/>
<dbReference type="PROSITE" id="PS51186">
    <property type="entry name" value="GNAT"/>
    <property type="match status" value="1"/>
</dbReference>